<dbReference type="InterPro" id="IPR045340">
    <property type="entry name" value="DUF6533"/>
</dbReference>
<accession>A0A8H4QLD9</accession>
<feature type="transmembrane region" description="Helical" evidence="2">
    <location>
        <begin position="207"/>
        <end position="228"/>
    </location>
</feature>
<evidence type="ECO:0000256" key="1">
    <source>
        <dbReference type="SAM" id="MobiDB-lite"/>
    </source>
</evidence>
<sequence length="322" mass="35263">MVSQAINAGIPLASEAVALLSLSALCAQAWDLVVHFTDEVQYLWRGRFNFIKGLYLVARYGALLGQILDQAIPYLFVGQVQHIPAYCPWRGVYRTIFAQTLISVTETILLIRVYALHHKSPEIGRFLLAVFVSSTILEATGSGFVVRSQVHSTIGCVTPRSNRTGMATFAIGAFISHSTIFTMTISKFVTSGRAGWQRALGVPLANLLFREGILVFVFVMVLLAINMAHEDVRDVNSGAGHAMFAWYVALISMAASRLILNMRKLGAKNQNRRSASGTDSSSSYEQSDSDIRLTTVIVEEEPTADEVAVSLDSCTHRVRGDS</sequence>
<evidence type="ECO:0000313" key="5">
    <source>
        <dbReference type="Proteomes" id="UP000521872"/>
    </source>
</evidence>
<name>A0A8H4QLD9_9AGAR</name>
<feature type="transmembrane region" description="Helical" evidence="2">
    <location>
        <begin position="240"/>
        <end position="260"/>
    </location>
</feature>
<reference evidence="4 5" key="1">
    <citation type="submission" date="2019-12" db="EMBL/GenBank/DDBJ databases">
        <authorList>
            <person name="Floudas D."/>
            <person name="Bentzer J."/>
            <person name="Ahren D."/>
            <person name="Johansson T."/>
            <person name="Persson P."/>
            <person name="Tunlid A."/>
        </authorList>
    </citation>
    <scope>NUCLEOTIDE SEQUENCE [LARGE SCALE GENOMIC DNA]</scope>
    <source>
        <strain evidence="4 5">CBS 102.39</strain>
    </source>
</reference>
<feature type="transmembrane region" description="Helical" evidence="2">
    <location>
        <begin position="166"/>
        <end position="186"/>
    </location>
</feature>
<dbReference type="EMBL" id="JAACJL010000046">
    <property type="protein sequence ID" value="KAF4613073.1"/>
    <property type="molecule type" value="Genomic_DNA"/>
</dbReference>
<feature type="transmembrane region" description="Helical" evidence="2">
    <location>
        <begin position="96"/>
        <end position="114"/>
    </location>
</feature>
<dbReference type="Pfam" id="PF20151">
    <property type="entry name" value="DUF6533"/>
    <property type="match status" value="1"/>
</dbReference>
<evidence type="ECO:0000256" key="2">
    <source>
        <dbReference type="SAM" id="Phobius"/>
    </source>
</evidence>
<feature type="transmembrane region" description="Helical" evidence="2">
    <location>
        <begin position="126"/>
        <end position="146"/>
    </location>
</feature>
<evidence type="ECO:0000313" key="4">
    <source>
        <dbReference type="EMBL" id="KAF4613073.1"/>
    </source>
</evidence>
<dbReference type="AlphaFoldDB" id="A0A8H4QLD9"/>
<organism evidence="4 5">
    <name type="scientific">Agrocybe pediades</name>
    <dbReference type="NCBI Taxonomy" id="84607"/>
    <lineage>
        <taxon>Eukaryota</taxon>
        <taxon>Fungi</taxon>
        <taxon>Dikarya</taxon>
        <taxon>Basidiomycota</taxon>
        <taxon>Agaricomycotina</taxon>
        <taxon>Agaricomycetes</taxon>
        <taxon>Agaricomycetidae</taxon>
        <taxon>Agaricales</taxon>
        <taxon>Agaricineae</taxon>
        <taxon>Strophariaceae</taxon>
        <taxon>Agrocybe</taxon>
    </lineage>
</organism>
<keyword evidence="2" id="KW-1133">Transmembrane helix</keyword>
<dbReference type="Proteomes" id="UP000521872">
    <property type="component" value="Unassembled WGS sequence"/>
</dbReference>
<comment type="caution">
    <text evidence="4">The sequence shown here is derived from an EMBL/GenBank/DDBJ whole genome shotgun (WGS) entry which is preliminary data.</text>
</comment>
<feature type="domain" description="DUF6533" evidence="3">
    <location>
        <begin position="20"/>
        <end position="64"/>
    </location>
</feature>
<keyword evidence="5" id="KW-1185">Reference proteome</keyword>
<keyword evidence="2" id="KW-0472">Membrane</keyword>
<feature type="transmembrane region" description="Helical" evidence="2">
    <location>
        <begin position="54"/>
        <end position="76"/>
    </location>
</feature>
<protein>
    <recommendedName>
        <fullName evidence="3">DUF6533 domain-containing protein</fullName>
    </recommendedName>
</protein>
<evidence type="ECO:0000259" key="3">
    <source>
        <dbReference type="Pfam" id="PF20151"/>
    </source>
</evidence>
<keyword evidence="2" id="KW-0812">Transmembrane</keyword>
<feature type="region of interest" description="Disordered" evidence="1">
    <location>
        <begin position="270"/>
        <end position="290"/>
    </location>
</feature>
<gene>
    <name evidence="4" type="ORF">D9613_011142</name>
</gene>
<proteinExistence type="predicted"/>
<feature type="compositionally biased region" description="Low complexity" evidence="1">
    <location>
        <begin position="274"/>
        <end position="286"/>
    </location>
</feature>